<name>A0A5N8WR74_9ACTN</name>
<gene>
    <name evidence="3" type="ORF">FPZ41_14770</name>
</gene>
<reference evidence="3 4" key="1">
    <citation type="submission" date="2019-09" db="EMBL/GenBank/DDBJ databases">
        <authorList>
            <person name="Duangmal K."/>
            <person name="Teo W.F.A."/>
            <person name="Lipun K."/>
        </authorList>
    </citation>
    <scope>NUCLEOTIDE SEQUENCE [LARGE SCALE GENOMIC DNA]</scope>
    <source>
        <strain evidence="3 4">K1PN6</strain>
    </source>
</reference>
<proteinExistence type="predicted"/>
<evidence type="ECO:0000313" key="3">
    <source>
        <dbReference type="EMBL" id="MPY49759.1"/>
    </source>
</evidence>
<keyword evidence="4" id="KW-1185">Reference proteome</keyword>
<dbReference type="EMBL" id="VMNX01000044">
    <property type="protein sequence ID" value="MPY49759.1"/>
    <property type="molecule type" value="Genomic_DNA"/>
</dbReference>
<keyword evidence="2" id="KW-0732">Signal</keyword>
<evidence type="ECO:0000256" key="2">
    <source>
        <dbReference type="SAM" id="SignalP"/>
    </source>
</evidence>
<dbReference type="AlphaFoldDB" id="A0A5N8WR74"/>
<dbReference type="Proteomes" id="UP000373149">
    <property type="component" value="Unassembled WGS sequence"/>
</dbReference>
<dbReference type="Gene3D" id="2.60.40.2700">
    <property type="match status" value="2"/>
</dbReference>
<evidence type="ECO:0000256" key="1">
    <source>
        <dbReference type="SAM" id="MobiDB-lite"/>
    </source>
</evidence>
<feature type="region of interest" description="Disordered" evidence="1">
    <location>
        <begin position="1065"/>
        <end position="1085"/>
    </location>
</feature>
<feature type="chain" id="PRO_5038742879" evidence="2">
    <location>
        <begin position="35"/>
        <end position="1085"/>
    </location>
</feature>
<sequence length="1085" mass="112067">MFHPCPGARRTRPTVPLLAFTLLAALLTSLPATAGIARAAAPSAAPAADADDCAPLALAPFGDPGDAVGKATVPPDGSACFTVTATEPGRHLVSLDDSSNEAYTQMLAEDGTQVDCHDQDFAGGGWCDVPAAGTYTVQVVNNGWEDASTAVTVVPLGSTRGCAEPTGTSWDQPTVSRTSVSRTEVDCLPFEGRPGERVHLTQGTKVYGDMIAWITDETGTRICPRFPEDGEDSCVLPGDGPYRVLSRVSSVENGFPAEYTVKVRRLNAPQGCRTSSVRPYGPLEKQDFATNPCFTFPVTGAGEYVAHAVSESDTTSPVRVYDSAGLTVCRGSGLCRLPETGTYTAVVDDDYAFRDSRDDLVVLDRASDAGCVPIGTGLYRGELRTAGQYDCLRLSVPKDATIAGLIPLGTPGVDADVEVLDKDGTTQCGEETLAQGNCALTGTAPYRTLVHADDNDDPTGPYSIAFHRTDAANDCPVLPAGSFADDGAKATLTTGDGVFSHCLNIPADAHTEKEILQLTATSGAVAAKFSVVDSTGKLVCDRSAGTNVWVLCDLTPGKAHTVLVTGRDQAAAYTLTRRDVTASAASAGCTRTAAANVGGPSVPGTYGAAGTLRCHQITTDAATDVLHVDVRDPQGTANIAVLDGDGDTECSFRNRSCAVTGFTTHQVLVQVPATLKPAPEYHLDALRIATADGPAAECAEVPSVAYGYGPITGTLNESHTAVCAALPTAGFDRFDTEIKDTTGATTTAVPALYNTSSWANGCTRYLPEEYDCAVLGSSSASTPTVFVLGLPEKASTTAYSARLVCASVPCGTDDVGVTSVSPTTGVSGSKVTLTVTGTALPADAQVRLARSGTTLTAKTESVSEDHRTLKATLDLAGVPAGTWSVSVIAGGWEYQRGTFTVTPAQLKNTTAPEVTGTTAVGDKVTAAPGSWSATPSSYTYQWNADGLVITDATAATYRIPASLLGKKLTVTVAAAKEGWDGGTATSPPVTVANGAAPRATEVPAISGTAKVGRTLKASKGTWSPAPTSYSYQWYAGGTAIRAATTSSLVLKGAQLGKKITVKVTAHRTGHHDGSAVSRPTRAVTR</sequence>
<protein>
    <submittedName>
        <fullName evidence="3">Tat pathway signal protein</fullName>
    </submittedName>
</protein>
<accession>A0A5N8WR74</accession>
<organism evidence="3 4">
    <name type="scientific">Streptomyces acidicola</name>
    <dbReference type="NCBI Taxonomy" id="2596892"/>
    <lineage>
        <taxon>Bacteria</taxon>
        <taxon>Bacillati</taxon>
        <taxon>Actinomycetota</taxon>
        <taxon>Actinomycetes</taxon>
        <taxon>Kitasatosporales</taxon>
        <taxon>Streptomycetaceae</taxon>
        <taxon>Streptomyces</taxon>
    </lineage>
</organism>
<comment type="caution">
    <text evidence="3">The sequence shown here is derived from an EMBL/GenBank/DDBJ whole genome shotgun (WGS) entry which is preliminary data.</text>
</comment>
<evidence type="ECO:0000313" key="4">
    <source>
        <dbReference type="Proteomes" id="UP000373149"/>
    </source>
</evidence>
<feature type="signal peptide" evidence="2">
    <location>
        <begin position="1"/>
        <end position="34"/>
    </location>
</feature>